<gene>
    <name evidence="7" type="ORF">METZ01_LOCUS210978</name>
</gene>
<dbReference type="GO" id="GO:0005524">
    <property type="term" value="F:ATP binding"/>
    <property type="evidence" value="ECO:0007669"/>
    <property type="project" value="UniProtKB-KW"/>
</dbReference>
<feature type="non-terminal residue" evidence="7">
    <location>
        <position position="1"/>
    </location>
</feature>
<keyword evidence="3" id="KW-0067">ATP-binding</keyword>
<keyword evidence="4" id="KW-0648">Protein biosynthesis</keyword>
<name>A0A382F718_9ZZZZ</name>
<keyword evidence="1" id="KW-0436">Ligase</keyword>
<dbReference type="GO" id="GO:0006428">
    <property type="term" value="P:isoleucyl-tRNA aminoacylation"/>
    <property type="evidence" value="ECO:0007669"/>
    <property type="project" value="TreeGrafter"/>
</dbReference>
<accession>A0A382F718</accession>
<reference evidence="7" key="1">
    <citation type="submission" date="2018-05" db="EMBL/GenBank/DDBJ databases">
        <authorList>
            <person name="Lanie J.A."/>
            <person name="Ng W.-L."/>
            <person name="Kazmierczak K.M."/>
            <person name="Andrzejewski T.M."/>
            <person name="Davidsen T.M."/>
            <person name="Wayne K.J."/>
            <person name="Tettelin H."/>
            <person name="Glass J.I."/>
            <person name="Rusch D."/>
            <person name="Podicherti R."/>
            <person name="Tsui H.-C.T."/>
            <person name="Winkler M.E."/>
        </authorList>
    </citation>
    <scope>NUCLEOTIDE SEQUENCE</scope>
</reference>
<evidence type="ECO:0000256" key="2">
    <source>
        <dbReference type="ARBA" id="ARBA00022741"/>
    </source>
</evidence>
<keyword evidence="2" id="KW-0547">Nucleotide-binding</keyword>
<dbReference type="Pfam" id="PF08264">
    <property type="entry name" value="Anticodon_1"/>
    <property type="match status" value="1"/>
</dbReference>
<feature type="domain" description="Methionyl/Valyl/Leucyl/Isoleucyl-tRNA synthetase anticodon-binding" evidence="6">
    <location>
        <begin position="1"/>
        <end position="76"/>
    </location>
</feature>
<dbReference type="InterPro" id="IPR013155">
    <property type="entry name" value="M/V/L/I-tRNA-synth_anticd-bd"/>
</dbReference>
<evidence type="ECO:0000313" key="7">
    <source>
        <dbReference type="EMBL" id="SVB58124.1"/>
    </source>
</evidence>
<dbReference type="InterPro" id="IPR009080">
    <property type="entry name" value="tRNAsynth_Ia_anticodon-bd"/>
</dbReference>
<dbReference type="GO" id="GO:0004822">
    <property type="term" value="F:isoleucine-tRNA ligase activity"/>
    <property type="evidence" value="ECO:0007669"/>
    <property type="project" value="TreeGrafter"/>
</dbReference>
<keyword evidence="5" id="KW-0030">Aminoacyl-tRNA synthetase</keyword>
<dbReference type="PANTHER" id="PTHR42765">
    <property type="entry name" value="SOLEUCYL-TRNA SYNTHETASE"/>
    <property type="match status" value="1"/>
</dbReference>
<dbReference type="AlphaFoldDB" id="A0A382F718"/>
<dbReference type="EMBL" id="UINC01048059">
    <property type="protein sequence ID" value="SVB58124.1"/>
    <property type="molecule type" value="Genomic_DNA"/>
</dbReference>
<evidence type="ECO:0000259" key="6">
    <source>
        <dbReference type="Pfam" id="PF08264"/>
    </source>
</evidence>
<evidence type="ECO:0000256" key="5">
    <source>
        <dbReference type="ARBA" id="ARBA00023146"/>
    </source>
</evidence>
<dbReference type="PANTHER" id="PTHR42765:SF1">
    <property type="entry name" value="ISOLEUCINE--TRNA LIGASE, MITOCHONDRIAL"/>
    <property type="match status" value="1"/>
</dbReference>
<evidence type="ECO:0000256" key="3">
    <source>
        <dbReference type="ARBA" id="ARBA00022840"/>
    </source>
</evidence>
<dbReference type="InterPro" id="IPR050081">
    <property type="entry name" value="Ile-tRNA_ligase"/>
</dbReference>
<protein>
    <recommendedName>
        <fullName evidence="6">Methionyl/Valyl/Leucyl/Isoleucyl-tRNA synthetase anticodon-binding domain-containing protein</fullName>
    </recommendedName>
</protein>
<dbReference type="GO" id="GO:0005829">
    <property type="term" value="C:cytosol"/>
    <property type="evidence" value="ECO:0007669"/>
    <property type="project" value="TreeGrafter"/>
</dbReference>
<organism evidence="7">
    <name type="scientific">marine metagenome</name>
    <dbReference type="NCBI Taxonomy" id="408172"/>
    <lineage>
        <taxon>unclassified sequences</taxon>
        <taxon>metagenomes</taxon>
        <taxon>ecological metagenomes</taxon>
    </lineage>
</organism>
<evidence type="ECO:0000256" key="1">
    <source>
        <dbReference type="ARBA" id="ARBA00022598"/>
    </source>
</evidence>
<dbReference type="SUPFAM" id="SSF47323">
    <property type="entry name" value="Anticodon-binding domain of a subclass of class I aminoacyl-tRNA synthetases"/>
    <property type="match status" value="1"/>
</dbReference>
<dbReference type="Gene3D" id="1.10.730.20">
    <property type="match status" value="1"/>
</dbReference>
<evidence type="ECO:0000256" key="4">
    <source>
        <dbReference type="ARBA" id="ARBA00022917"/>
    </source>
</evidence>
<proteinExistence type="predicted"/>
<sequence length="186" mass="20450">LAPLLPVTTEDLWRFIPGSRTSSVHLADFPNNCKALVDNDLLARWKRLLALRDHVNRELERLRQEKIVGTSLEATVSLHTDGVTASLLESYEAFLPTLFITSNVVLAPNDSKALSQVAKESPEVSESGNVFMEQDDDGQYAGSAVINVKRTTGTKCERCWRYVNSVSTSGPSGLCKRCVEALAEVN</sequence>